<accession>N0BI14</accession>
<evidence type="ECO:0000313" key="2">
    <source>
        <dbReference type="EMBL" id="AGK59795.1"/>
    </source>
</evidence>
<dbReference type="EMBL" id="CP005587">
    <property type="protein sequence ID" value="AGK59795.1"/>
    <property type="molecule type" value="Genomic_DNA"/>
</dbReference>
<sequence>MTGVRRAEADEIVAAQLVERAQEMMLIGEPALVLAMTAARSPSGPIRNVLPHSSRVRYRRRPPARLPDAC</sequence>
<evidence type="ECO:0000256" key="1">
    <source>
        <dbReference type="SAM" id="MobiDB-lite"/>
    </source>
</evidence>
<dbReference type="STRING" id="670307.HYPDE_40633"/>
<protein>
    <submittedName>
        <fullName evidence="2">Uncharacterized protein</fullName>
    </submittedName>
</protein>
<reference evidence="2 3" key="1">
    <citation type="journal article" date="2013" name="Genome Announc.">
        <title>Genome sequences for three denitrifying bacterial strains isolated from a uranium- and nitrate-contaminated subsurface environment.</title>
        <authorList>
            <person name="Venkatramanan R."/>
            <person name="Prakash O."/>
            <person name="Woyke T."/>
            <person name="Chain P."/>
            <person name="Goodwin L.A."/>
            <person name="Watson D."/>
            <person name="Brooks S."/>
            <person name="Kostka J.E."/>
            <person name="Green S.J."/>
        </authorList>
    </citation>
    <scope>NUCLEOTIDE SEQUENCE [LARGE SCALE GENOMIC DNA]</scope>
    <source>
        <strain evidence="2 3">1NES1</strain>
    </source>
</reference>
<feature type="region of interest" description="Disordered" evidence="1">
    <location>
        <begin position="45"/>
        <end position="70"/>
    </location>
</feature>
<name>N0BI14_9HYPH</name>
<gene>
    <name evidence="2" type="ORF">HYPDE_40633</name>
</gene>
<keyword evidence="3" id="KW-1185">Reference proteome</keyword>
<evidence type="ECO:0000313" key="3">
    <source>
        <dbReference type="Proteomes" id="UP000005952"/>
    </source>
</evidence>
<dbReference type="KEGG" id="hdt:HYPDE_40633"/>
<dbReference type="HOGENOM" id="CLU_2752348_0_0_5"/>
<feature type="compositionally biased region" description="Basic residues" evidence="1">
    <location>
        <begin position="54"/>
        <end position="63"/>
    </location>
</feature>
<dbReference type="AlphaFoldDB" id="N0BI14"/>
<dbReference type="Proteomes" id="UP000005952">
    <property type="component" value="Chromosome"/>
</dbReference>
<organism evidence="2 3">
    <name type="scientific">Hyphomicrobium denitrificans 1NES1</name>
    <dbReference type="NCBI Taxonomy" id="670307"/>
    <lineage>
        <taxon>Bacteria</taxon>
        <taxon>Pseudomonadati</taxon>
        <taxon>Pseudomonadota</taxon>
        <taxon>Alphaproteobacteria</taxon>
        <taxon>Hyphomicrobiales</taxon>
        <taxon>Hyphomicrobiaceae</taxon>
        <taxon>Hyphomicrobium</taxon>
    </lineage>
</organism>
<proteinExistence type="predicted"/>